<evidence type="ECO:0000256" key="9">
    <source>
        <dbReference type="ARBA" id="ARBA00023828"/>
    </source>
</evidence>
<dbReference type="GO" id="GO:0008270">
    <property type="term" value="F:zinc ion binding"/>
    <property type="evidence" value="ECO:0007669"/>
    <property type="project" value="UniProtKB-KW"/>
</dbReference>
<keyword evidence="4" id="KW-0862">Zinc</keyword>
<keyword evidence="3" id="KW-0863">Zinc-finger</keyword>
<comment type="subcellular location">
    <subcellularLocation>
        <location evidence="1">Nucleus</location>
    </subcellularLocation>
</comment>
<feature type="domain" description="CpG binding protein C-terminal" evidence="11">
    <location>
        <begin position="121"/>
        <end position="329"/>
    </location>
</feature>
<proteinExistence type="predicted"/>
<sequence>MDCVGITPSKLNRSKGYTCSRCESAHRPLKIKLKSDVTPAQPQKSKERCINCKKKFARMGSAYCTHDCGIAYAAEQLKSIKADQNQRKEALIEKEIAEKRKTVLEMIEKDKLSGLPISLPEQEDLKILEDVNKEREELKKAQAALAREKTKIKSAMAKARATKTSEAARGAGRGKRSGTLDLIDCVGCGKPVAYSTYSRHHVSCFAKLELAEVSGTRPSESEDGSQIVHCDYYDRSNFSYCKKLKASCVRHSGLNSYRSKKKEEVQICGCPLSNNEFCTLSRKTCNKHVDWENIKNASILLLELTHMQNEKQLKFEEKIAGKRMARRRRLIPDDKAAAIPQ</sequence>
<dbReference type="GO" id="GO:0045893">
    <property type="term" value="P:positive regulation of DNA-templated transcription"/>
    <property type="evidence" value="ECO:0007669"/>
    <property type="project" value="TreeGrafter"/>
</dbReference>
<protein>
    <recommendedName>
        <fullName evidence="9">CXXC-type zinc finger protein 1</fullName>
    </recommendedName>
</protein>
<reference evidence="12" key="1">
    <citation type="journal article" date="2020" name="J. Eukaryot. Microbiol.">
        <title>De novo Sequencing, Assembly and Annotation of the Transcriptome for the Free-Living Testate Amoeba Arcella intermedia.</title>
        <authorList>
            <person name="Ribeiro G.M."/>
            <person name="Porfirio-Sousa A.L."/>
            <person name="Maurer-Alcala X.X."/>
            <person name="Katz L.A."/>
            <person name="Lahr D.J.G."/>
        </authorList>
    </citation>
    <scope>NUCLEOTIDE SEQUENCE</scope>
</reference>
<dbReference type="PANTHER" id="PTHR46174:SF1">
    <property type="entry name" value="CXXC-TYPE ZINC FINGER PROTEIN 1"/>
    <property type="match status" value="1"/>
</dbReference>
<dbReference type="EMBL" id="GIBP01003350">
    <property type="protein sequence ID" value="NDV32319.1"/>
    <property type="molecule type" value="Transcribed_RNA"/>
</dbReference>
<organism evidence="12">
    <name type="scientific">Arcella intermedia</name>
    <dbReference type="NCBI Taxonomy" id="1963864"/>
    <lineage>
        <taxon>Eukaryota</taxon>
        <taxon>Amoebozoa</taxon>
        <taxon>Tubulinea</taxon>
        <taxon>Elardia</taxon>
        <taxon>Arcellinida</taxon>
        <taxon>Sphaerothecina</taxon>
        <taxon>Arcellidae</taxon>
        <taxon>Arcella</taxon>
    </lineage>
</organism>
<keyword evidence="7" id="KW-0804">Transcription</keyword>
<evidence type="ECO:0000259" key="11">
    <source>
        <dbReference type="Pfam" id="PF12269"/>
    </source>
</evidence>
<name>A0A6B2L5R7_9EUKA</name>
<keyword evidence="5" id="KW-0805">Transcription regulation</keyword>
<feature type="coiled-coil region" evidence="10">
    <location>
        <begin position="128"/>
        <end position="158"/>
    </location>
</feature>
<dbReference type="Pfam" id="PF12269">
    <property type="entry name" value="CpG_bind_C"/>
    <property type="match status" value="1"/>
</dbReference>
<dbReference type="GO" id="GO:0003677">
    <property type="term" value="F:DNA binding"/>
    <property type="evidence" value="ECO:0007669"/>
    <property type="project" value="UniProtKB-KW"/>
</dbReference>
<keyword evidence="10" id="KW-0175">Coiled coil</keyword>
<evidence type="ECO:0000256" key="7">
    <source>
        <dbReference type="ARBA" id="ARBA00023163"/>
    </source>
</evidence>
<evidence type="ECO:0000256" key="2">
    <source>
        <dbReference type="ARBA" id="ARBA00022723"/>
    </source>
</evidence>
<evidence type="ECO:0000256" key="10">
    <source>
        <dbReference type="SAM" id="Coils"/>
    </source>
</evidence>
<dbReference type="GO" id="GO:0048188">
    <property type="term" value="C:Set1C/COMPASS complex"/>
    <property type="evidence" value="ECO:0007669"/>
    <property type="project" value="InterPro"/>
</dbReference>
<evidence type="ECO:0000256" key="4">
    <source>
        <dbReference type="ARBA" id="ARBA00022833"/>
    </source>
</evidence>
<dbReference type="PANTHER" id="PTHR46174">
    <property type="entry name" value="CXXC-TYPE ZINC FINGER PROTEIN 1"/>
    <property type="match status" value="1"/>
</dbReference>
<dbReference type="AlphaFoldDB" id="A0A6B2L5R7"/>
<evidence type="ECO:0000256" key="5">
    <source>
        <dbReference type="ARBA" id="ARBA00023015"/>
    </source>
</evidence>
<evidence type="ECO:0000313" key="12">
    <source>
        <dbReference type="EMBL" id="NDV32319.1"/>
    </source>
</evidence>
<evidence type="ECO:0000256" key="3">
    <source>
        <dbReference type="ARBA" id="ARBA00022771"/>
    </source>
</evidence>
<dbReference type="InterPro" id="IPR037869">
    <property type="entry name" value="Spp1/CFP1"/>
</dbReference>
<keyword evidence="8" id="KW-0539">Nucleus</keyword>
<evidence type="ECO:0000256" key="6">
    <source>
        <dbReference type="ARBA" id="ARBA00023125"/>
    </source>
</evidence>
<keyword evidence="2" id="KW-0479">Metal-binding</keyword>
<evidence type="ECO:0000256" key="1">
    <source>
        <dbReference type="ARBA" id="ARBA00004123"/>
    </source>
</evidence>
<keyword evidence="6" id="KW-0238">DNA-binding</keyword>
<evidence type="ECO:0000256" key="8">
    <source>
        <dbReference type="ARBA" id="ARBA00023242"/>
    </source>
</evidence>
<accession>A0A6B2L5R7</accession>
<dbReference type="InterPro" id="IPR022056">
    <property type="entry name" value="CpG-bd_C"/>
</dbReference>